<sequence length="67" mass="7576">MVKSRNKVVLRDFLSFKPGIPKSLLMDGPHTLQSHFSLVNYQLRQIRTALAVASPLNRTLNLDSIVE</sequence>
<dbReference type="EMBL" id="JAQQAF010000006">
    <property type="protein sequence ID" value="KAJ8479021.1"/>
    <property type="molecule type" value="Genomic_DNA"/>
</dbReference>
<accession>A0AAV8QK96</accession>
<organism evidence="1 2">
    <name type="scientific">Ensete ventricosum</name>
    <name type="common">Abyssinian banana</name>
    <name type="synonym">Musa ensete</name>
    <dbReference type="NCBI Taxonomy" id="4639"/>
    <lineage>
        <taxon>Eukaryota</taxon>
        <taxon>Viridiplantae</taxon>
        <taxon>Streptophyta</taxon>
        <taxon>Embryophyta</taxon>
        <taxon>Tracheophyta</taxon>
        <taxon>Spermatophyta</taxon>
        <taxon>Magnoliopsida</taxon>
        <taxon>Liliopsida</taxon>
        <taxon>Zingiberales</taxon>
        <taxon>Musaceae</taxon>
        <taxon>Ensete</taxon>
    </lineage>
</organism>
<comment type="caution">
    <text evidence="1">The sequence shown here is derived from an EMBL/GenBank/DDBJ whole genome shotgun (WGS) entry which is preliminary data.</text>
</comment>
<dbReference type="GO" id="GO:0052325">
    <property type="term" value="P:cell wall pectin biosynthetic process"/>
    <property type="evidence" value="ECO:0007669"/>
    <property type="project" value="TreeGrafter"/>
</dbReference>
<proteinExistence type="predicted"/>
<dbReference type="AlphaFoldDB" id="A0AAV8QK96"/>
<dbReference type="Proteomes" id="UP001222027">
    <property type="component" value="Unassembled WGS sequence"/>
</dbReference>
<protein>
    <submittedName>
        <fullName evidence="1">Uncharacterized protein</fullName>
    </submittedName>
</protein>
<reference evidence="1 2" key="1">
    <citation type="submission" date="2022-12" db="EMBL/GenBank/DDBJ databases">
        <title>Chromosome-scale assembly of the Ensete ventricosum genome.</title>
        <authorList>
            <person name="Dussert Y."/>
            <person name="Stocks J."/>
            <person name="Wendawek A."/>
            <person name="Woldeyes F."/>
            <person name="Nichols R.A."/>
            <person name="Borrell J.S."/>
        </authorList>
    </citation>
    <scope>NUCLEOTIDE SEQUENCE [LARGE SCALE GENOMIC DNA]</scope>
    <source>
        <strain evidence="2">cv. Maze</strain>
        <tissue evidence="1">Seeds</tissue>
    </source>
</reference>
<dbReference type="PANTHER" id="PTHR46936">
    <property type="entry name" value="ARABINOSYLTRANSFERASE XEG113"/>
    <property type="match status" value="1"/>
</dbReference>
<dbReference type="GO" id="GO:0052636">
    <property type="term" value="F:arabinosyltransferase activity"/>
    <property type="evidence" value="ECO:0007669"/>
    <property type="project" value="TreeGrafter"/>
</dbReference>
<dbReference type="GO" id="GO:0005794">
    <property type="term" value="C:Golgi apparatus"/>
    <property type="evidence" value="ECO:0007669"/>
    <property type="project" value="TreeGrafter"/>
</dbReference>
<evidence type="ECO:0000313" key="2">
    <source>
        <dbReference type="Proteomes" id="UP001222027"/>
    </source>
</evidence>
<dbReference type="PANTHER" id="PTHR46936:SF1">
    <property type="entry name" value="ARABINOSYLTRANSFERASE XEG113"/>
    <property type="match status" value="1"/>
</dbReference>
<keyword evidence="2" id="KW-1185">Reference proteome</keyword>
<name>A0AAV8QK96_ENSVE</name>
<gene>
    <name evidence="1" type="ORF">OPV22_022748</name>
</gene>
<dbReference type="InterPro" id="IPR053250">
    <property type="entry name" value="Glycosyltransferase_77"/>
</dbReference>
<evidence type="ECO:0000313" key="1">
    <source>
        <dbReference type="EMBL" id="KAJ8479021.1"/>
    </source>
</evidence>